<dbReference type="KEGG" id="mmab:HQ865_22765"/>
<sequence>MKTATLTISDISRLEAIQHRLVDNKPISKLDKEYLADFLAQLPAVNQLLLEKAPFDETISVGLLATGHIEMELEKWRNLFESLPGWDYAAHCYFVDQEDKGMLGRNVIAIAQFAPSISYNLDTTKEGYEVWLKDDGTAEFYLCTLEDAKSWPELYNFKGSWKEAYLLLIETLKKGWPMEEFPEELLPLLKK</sequence>
<protein>
    <submittedName>
        <fullName evidence="1">Uncharacterized protein</fullName>
    </submittedName>
</protein>
<name>A0A7D4QCQ3_9SPHI</name>
<organism evidence="1 2">
    <name type="scientific">Mucilaginibacter mali</name>
    <dbReference type="NCBI Taxonomy" id="2740462"/>
    <lineage>
        <taxon>Bacteria</taxon>
        <taxon>Pseudomonadati</taxon>
        <taxon>Bacteroidota</taxon>
        <taxon>Sphingobacteriia</taxon>
        <taxon>Sphingobacteriales</taxon>
        <taxon>Sphingobacteriaceae</taxon>
        <taxon>Mucilaginibacter</taxon>
    </lineage>
</organism>
<accession>A0A7D4QCQ3</accession>
<dbReference type="EMBL" id="CP054139">
    <property type="protein sequence ID" value="QKJ32465.1"/>
    <property type="molecule type" value="Genomic_DNA"/>
</dbReference>
<dbReference type="Proteomes" id="UP000505355">
    <property type="component" value="Chromosome"/>
</dbReference>
<evidence type="ECO:0000313" key="2">
    <source>
        <dbReference type="Proteomes" id="UP000505355"/>
    </source>
</evidence>
<reference evidence="1 2" key="1">
    <citation type="submission" date="2020-05" db="EMBL/GenBank/DDBJ databases">
        <title>Mucilaginibacter mali sp. nov.</title>
        <authorList>
            <person name="Kim H.S."/>
            <person name="Lee K.C."/>
            <person name="Suh M.K."/>
            <person name="Kim J.-S."/>
            <person name="Han K.-I."/>
            <person name="Eom M.K."/>
            <person name="Shin Y.K."/>
            <person name="Lee J.-S."/>
        </authorList>
    </citation>
    <scope>NUCLEOTIDE SEQUENCE [LARGE SCALE GENOMIC DNA]</scope>
    <source>
        <strain evidence="1 2">G2-14</strain>
    </source>
</reference>
<dbReference type="RefSeq" id="WP_173417115.1">
    <property type="nucleotide sequence ID" value="NZ_CP054139.1"/>
</dbReference>
<keyword evidence="2" id="KW-1185">Reference proteome</keyword>
<evidence type="ECO:0000313" key="1">
    <source>
        <dbReference type="EMBL" id="QKJ32465.1"/>
    </source>
</evidence>
<dbReference type="AlphaFoldDB" id="A0A7D4QCQ3"/>
<gene>
    <name evidence="1" type="ORF">HQ865_22765</name>
</gene>
<proteinExistence type="predicted"/>